<keyword evidence="2" id="KW-1185">Reference proteome</keyword>
<name>A0A318HHJ3_9MYCO</name>
<proteinExistence type="predicted"/>
<accession>A0A318HHJ3</accession>
<reference evidence="2" key="1">
    <citation type="submission" date="2018-05" db="EMBL/GenBank/DDBJ databases">
        <authorList>
            <person name="Deangelis K."/>
            <person name="Huntemann M."/>
            <person name="Clum A."/>
            <person name="Pillay M."/>
            <person name="Palaniappan K."/>
            <person name="Varghese N."/>
            <person name="Mikhailova N."/>
            <person name="Stamatis D."/>
            <person name="Reddy T."/>
            <person name="Daum C."/>
            <person name="Shapiro N."/>
            <person name="Ivanova N."/>
            <person name="Kyrpides N."/>
            <person name="Woyke T."/>
        </authorList>
    </citation>
    <scope>NUCLEOTIDE SEQUENCE [LARGE SCALE GENOMIC DNA]</scope>
    <source>
        <strain evidence="2">GAS496</strain>
    </source>
</reference>
<dbReference type="EMBL" id="QJJU01000014">
    <property type="protein sequence ID" value="PXX06311.1"/>
    <property type="molecule type" value="Genomic_DNA"/>
</dbReference>
<reference evidence="1 2" key="2">
    <citation type="submission" date="2018-06" db="EMBL/GenBank/DDBJ databases">
        <title>Sequencing of bacterial isolates from soil warming experiment in Harvard Forest, Massachusetts, USA.</title>
        <authorList>
            <person name="Deangelis K.PhD."/>
        </authorList>
    </citation>
    <scope>NUCLEOTIDE SEQUENCE [LARGE SCALE GENOMIC DNA]</scope>
    <source>
        <strain evidence="1 2">GAS496</strain>
    </source>
</reference>
<dbReference type="AlphaFoldDB" id="A0A318HHJ3"/>
<protein>
    <submittedName>
        <fullName evidence="1">Uncharacterized protein</fullName>
    </submittedName>
</protein>
<gene>
    <name evidence="1" type="ORF">C8E89_11484</name>
</gene>
<organism evidence="1 2">
    <name type="scientific">Mycolicibacterium moriokaense</name>
    <dbReference type="NCBI Taxonomy" id="39691"/>
    <lineage>
        <taxon>Bacteria</taxon>
        <taxon>Bacillati</taxon>
        <taxon>Actinomycetota</taxon>
        <taxon>Actinomycetes</taxon>
        <taxon>Mycobacteriales</taxon>
        <taxon>Mycobacteriaceae</taxon>
        <taxon>Mycolicibacterium</taxon>
    </lineage>
</organism>
<comment type="caution">
    <text evidence="1">The sequence shown here is derived from an EMBL/GenBank/DDBJ whole genome shotgun (WGS) entry which is preliminary data.</text>
</comment>
<sequence length="165" mass="17236">MQRPTAVTAGLFEGVKAVARDVAAQNDAGALGADGLMQTGHRLIDLGVKAYAAFLQAAIAGPWWAAPTSGEPEPSDPITVAAQPYARSFAIVEPFVRVGIPRMRIPNQAIRFEPEALPIGATQFRIAVKNYDFIGANYRGKVALRPAGPASGAQAAASIEVIVGL</sequence>
<dbReference type="OrthoDB" id="4620456at2"/>
<dbReference type="RefSeq" id="WP_110317924.1">
    <property type="nucleotide sequence ID" value="NZ_QJJU01000014.1"/>
</dbReference>
<evidence type="ECO:0000313" key="2">
    <source>
        <dbReference type="Proteomes" id="UP000247781"/>
    </source>
</evidence>
<dbReference type="Proteomes" id="UP000247781">
    <property type="component" value="Unassembled WGS sequence"/>
</dbReference>
<evidence type="ECO:0000313" key="1">
    <source>
        <dbReference type="EMBL" id="PXX06311.1"/>
    </source>
</evidence>